<dbReference type="GO" id="GO:0016787">
    <property type="term" value="F:hydrolase activity"/>
    <property type="evidence" value="ECO:0007669"/>
    <property type="project" value="UniProtKB-KW"/>
</dbReference>
<dbReference type="AlphaFoldDB" id="A0A3L8PZB3"/>
<comment type="caution">
    <text evidence="2">The sequence shown here is derived from an EMBL/GenBank/DDBJ whole genome shotgun (WGS) entry which is preliminary data.</text>
</comment>
<dbReference type="SUPFAM" id="SSF53474">
    <property type="entry name" value="alpha/beta-Hydrolases"/>
    <property type="match status" value="1"/>
</dbReference>
<name>A0A3L8PZB3_9GAMM</name>
<dbReference type="InterPro" id="IPR022742">
    <property type="entry name" value="Hydrolase_4"/>
</dbReference>
<keyword evidence="2" id="KW-0378">Hydrolase</keyword>
<dbReference type="OrthoDB" id="9788260at2"/>
<accession>A0A3L8PZB3</accession>
<evidence type="ECO:0000313" key="2">
    <source>
        <dbReference type="EMBL" id="RLV60714.1"/>
    </source>
</evidence>
<dbReference type="Pfam" id="PF12146">
    <property type="entry name" value="Hydrolase_4"/>
    <property type="match status" value="1"/>
</dbReference>
<keyword evidence="3" id="KW-1185">Reference proteome</keyword>
<dbReference type="InterPro" id="IPR051044">
    <property type="entry name" value="MAG_DAG_Lipase"/>
</dbReference>
<gene>
    <name evidence="2" type="ORF">D5018_05425</name>
</gene>
<proteinExistence type="predicted"/>
<reference evidence="2 3" key="1">
    <citation type="submission" date="2018-09" db="EMBL/GenBank/DDBJ databases">
        <title>Phylogeny of the Shewanellaceae, and recommendation for two new genera, Pseudoshewanella and Parashewanella.</title>
        <authorList>
            <person name="Wang G."/>
        </authorList>
    </citation>
    <scope>NUCLEOTIDE SEQUENCE [LARGE SCALE GENOMIC DNA]</scope>
    <source>
        <strain evidence="2 3">C51</strain>
    </source>
</reference>
<organism evidence="2 3">
    <name type="scientific">Parashewanella curva</name>
    <dbReference type="NCBI Taxonomy" id="2338552"/>
    <lineage>
        <taxon>Bacteria</taxon>
        <taxon>Pseudomonadati</taxon>
        <taxon>Pseudomonadota</taxon>
        <taxon>Gammaproteobacteria</taxon>
        <taxon>Alteromonadales</taxon>
        <taxon>Shewanellaceae</taxon>
        <taxon>Parashewanella</taxon>
    </lineage>
</organism>
<sequence length="330" mass="38076">MTTRQYSSEHAIHTPEQQALWEQVEHGLLPISANVTLAYCQLLQPHTTKAIVISSGRIECYEKYKELIYDLYQQGYSVYCLDHRGQGLSSRLTKNPHMGHVDKFDDYIDDFDAFIERVVKPKQHEKLFCLAHSMGCAIAALYMQFHTQTFTAAVFSAPMFGVNLPLPRGLVDWLAGCLDSLKRPRYILGGRDFRFKPFHNNKLTSSQSRYQAFHNLYRQRPTVQLGSPTNRWLLEALHAADRCWPAIAGMRVPILLLKAEADTIVDNHKIDKYYKSMKHIGLGEMQSFKEAKHELFVENDTIRSQVLDATLNFFEKHHNRPLPMKHQSVL</sequence>
<dbReference type="Gene3D" id="3.40.50.1820">
    <property type="entry name" value="alpha/beta hydrolase"/>
    <property type="match status" value="1"/>
</dbReference>
<dbReference type="RefSeq" id="WP_121837989.1">
    <property type="nucleotide sequence ID" value="NZ_ML014761.1"/>
</dbReference>
<dbReference type="PANTHER" id="PTHR11614">
    <property type="entry name" value="PHOSPHOLIPASE-RELATED"/>
    <property type="match status" value="1"/>
</dbReference>
<dbReference type="InterPro" id="IPR029058">
    <property type="entry name" value="AB_hydrolase_fold"/>
</dbReference>
<evidence type="ECO:0000259" key="1">
    <source>
        <dbReference type="Pfam" id="PF12146"/>
    </source>
</evidence>
<feature type="domain" description="Serine aminopeptidase S33" evidence="1">
    <location>
        <begin position="47"/>
        <end position="300"/>
    </location>
</feature>
<dbReference type="Proteomes" id="UP000281474">
    <property type="component" value="Unassembled WGS sequence"/>
</dbReference>
<dbReference type="EMBL" id="QZEI01000012">
    <property type="protein sequence ID" value="RLV60714.1"/>
    <property type="molecule type" value="Genomic_DNA"/>
</dbReference>
<protein>
    <submittedName>
        <fullName evidence="2">Alpha/beta fold hydrolase</fullName>
    </submittedName>
</protein>
<evidence type="ECO:0000313" key="3">
    <source>
        <dbReference type="Proteomes" id="UP000281474"/>
    </source>
</evidence>